<dbReference type="Gene3D" id="1.10.10.10">
    <property type="entry name" value="Winged helix-like DNA-binding domain superfamily/Winged helix DNA-binding domain"/>
    <property type="match status" value="1"/>
</dbReference>
<reference evidence="5 6" key="1">
    <citation type="journal article" date="2015" name="Genome Announc.">
        <title>Expanding the biotechnology potential of lactobacilli through comparative genomics of 213 strains and associated genera.</title>
        <authorList>
            <person name="Sun Z."/>
            <person name="Harris H.M."/>
            <person name="McCann A."/>
            <person name="Guo C."/>
            <person name="Argimon S."/>
            <person name="Zhang W."/>
            <person name="Yang X."/>
            <person name="Jeffery I.B."/>
            <person name="Cooney J.C."/>
            <person name="Kagawa T.F."/>
            <person name="Liu W."/>
            <person name="Song Y."/>
            <person name="Salvetti E."/>
            <person name="Wrobel A."/>
            <person name="Rasinkangas P."/>
            <person name="Parkhill J."/>
            <person name="Rea M.C."/>
            <person name="O'Sullivan O."/>
            <person name="Ritari J."/>
            <person name="Douillard F.P."/>
            <person name="Paul Ross R."/>
            <person name="Yang R."/>
            <person name="Briner A.E."/>
            <person name="Felis G.E."/>
            <person name="de Vos W.M."/>
            <person name="Barrangou R."/>
            <person name="Klaenhammer T.R."/>
            <person name="Caufield P.W."/>
            <person name="Cui Y."/>
            <person name="Zhang H."/>
            <person name="O'Toole P.W."/>
        </authorList>
    </citation>
    <scope>NUCLEOTIDE SEQUENCE [LARGE SCALE GENOMIC DNA]</scope>
    <source>
        <strain evidence="5 6">DSM 20534</strain>
    </source>
</reference>
<feature type="domain" description="HTH gntR-type" evidence="4">
    <location>
        <begin position="1"/>
        <end position="66"/>
    </location>
</feature>
<dbReference type="InterPro" id="IPR036390">
    <property type="entry name" value="WH_DNA-bd_sf"/>
</dbReference>
<evidence type="ECO:0000256" key="1">
    <source>
        <dbReference type="ARBA" id="ARBA00023015"/>
    </source>
</evidence>
<dbReference type="Pfam" id="PF00392">
    <property type="entry name" value="GntR"/>
    <property type="match status" value="1"/>
</dbReference>
<dbReference type="InterPro" id="IPR036388">
    <property type="entry name" value="WH-like_DNA-bd_sf"/>
</dbReference>
<evidence type="ECO:0000256" key="2">
    <source>
        <dbReference type="ARBA" id="ARBA00023125"/>
    </source>
</evidence>
<dbReference type="SMART" id="SM00345">
    <property type="entry name" value="HTH_GNTR"/>
    <property type="match status" value="1"/>
</dbReference>
<dbReference type="InterPro" id="IPR000524">
    <property type="entry name" value="Tscrpt_reg_HTH_GntR"/>
</dbReference>
<evidence type="ECO:0000256" key="3">
    <source>
        <dbReference type="ARBA" id="ARBA00023163"/>
    </source>
</evidence>
<dbReference type="EMBL" id="AZCV01000003">
    <property type="protein sequence ID" value="KRK37824.1"/>
    <property type="molecule type" value="Genomic_DNA"/>
</dbReference>
<keyword evidence="3" id="KW-0804">Transcription</keyword>
<organism evidence="5 6">
    <name type="scientific">Amylolactobacillus amylotrophicus DSM 20534</name>
    <dbReference type="NCBI Taxonomy" id="1423722"/>
    <lineage>
        <taxon>Bacteria</taxon>
        <taxon>Bacillati</taxon>
        <taxon>Bacillota</taxon>
        <taxon>Bacilli</taxon>
        <taxon>Lactobacillales</taxon>
        <taxon>Lactobacillaceae</taxon>
        <taxon>Amylolactobacillus</taxon>
    </lineage>
</organism>
<keyword evidence="1" id="KW-0805">Transcription regulation</keyword>
<gene>
    <name evidence="5" type="ORF">FC62_GL001159</name>
</gene>
<dbReference type="Pfam" id="PF07702">
    <property type="entry name" value="UTRA"/>
    <property type="match status" value="1"/>
</dbReference>
<sequence>MYRQLLQQLKKNIKAGQYQNLKLPTERALSESYGVSRSSVKRALNILADEGAIFKKRGSGTFINPLYLKNDSIFHYNTGRNLGVTDSFQISGKVPRIKLLSFNVVHPDPELARNLFLNADDFVYEIKRLRLFDDVAFMIETGYIPIKLAPNIGPNVVSNSIFNYMETTENKLVSKAYLTIAAEPSTTEDRELLALAPTEPVGTMAGIFFLDDGTPFEYSKMRLHYKYMKYNTFVATEE</sequence>
<dbReference type="GO" id="GO:0003700">
    <property type="term" value="F:DNA-binding transcription factor activity"/>
    <property type="evidence" value="ECO:0007669"/>
    <property type="project" value="InterPro"/>
</dbReference>
<accession>A0A0R1GUY1</accession>
<dbReference type="InterPro" id="IPR050679">
    <property type="entry name" value="Bact_HTH_transcr_reg"/>
</dbReference>
<dbReference type="SUPFAM" id="SSF46785">
    <property type="entry name" value="Winged helix' DNA-binding domain"/>
    <property type="match status" value="1"/>
</dbReference>
<dbReference type="InterPro" id="IPR011663">
    <property type="entry name" value="UTRA"/>
</dbReference>
<comment type="caution">
    <text evidence="5">The sequence shown here is derived from an EMBL/GenBank/DDBJ whole genome shotgun (WGS) entry which is preliminary data.</text>
</comment>
<evidence type="ECO:0000313" key="6">
    <source>
        <dbReference type="Proteomes" id="UP000050909"/>
    </source>
</evidence>
<name>A0A0R1GUY1_9LACO</name>
<dbReference type="Gene3D" id="3.40.1410.10">
    <property type="entry name" value="Chorismate lyase-like"/>
    <property type="match status" value="1"/>
</dbReference>
<dbReference type="PROSITE" id="PS50949">
    <property type="entry name" value="HTH_GNTR"/>
    <property type="match status" value="1"/>
</dbReference>
<protein>
    <recommendedName>
        <fullName evidence="4">HTH gntR-type domain-containing protein</fullName>
    </recommendedName>
</protein>
<dbReference type="PRINTS" id="PR00035">
    <property type="entry name" value="HTHGNTR"/>
</dbReference>
<dbReference type="Proteomes" id="UP000050909">
    <property type="component" value="Unassembled WGS sequence"/>
</dbReference>
<proteinExistence type="predicted"/>
<dbReference type="SUPFAM" id="SSF64288">
    <property type="entry name" value="Chorismate lyase-like"/>
    <property type="match status" value="1"/>
</dbReference>
<dbReference type="InterPro" id="IPR028978">
    <property type="entry name" value="Chorismate_lyase_/UTRA_dom_sf"/>
</dbReference>
<evidence type="ECO:0000259" key="4">
    <source>
        <dbReference type="PROSITE" id="PS50949"/>
    </source>
</evidence>
<keyword evidence="6" id="KW-1185">Reference proteome</keyword>
<dbReference type="PATRIC" id="fig|1423722.3.peg.1182"/>
<evidence type="ECO:0000313" key="5">
    <source>
        <dbReference type="EMBL" id="KRK37824.1"/>
    </source>
</evidence>
<dbReference type="SMART" id="SM00866">
    <property type="entry name" value="UTRA"/>
    <property type="match status" value="1"/>
</dbReference>
<dbReference type="PANTHER" id="PTHR44846">
    <property type="entry name" value="MANNOSYL-D-GLYCERATE TRANSPORT/METABOLISM SYSTEM REPRESSOR MNGR-RELATED"/>
    <property type="match status" value="1"/>
</dbReference>
<dbReference type="GO" id="GO:0003677">
    <property type="term" value="F:DNA binding"/>
    <property type="evidence" value="ECO:0007669"/>
    <property type="project" value="UniProtKB-KW"/>
</dbReference>
<keyword evidence="2" id="KW-0238">DNA-binding</keyword>
<dbReference type="CDD" id="cd07377">
    <property type="entry name" value="WHTH_GntR"/>
    <property type="match status" value="1"/>
</dbReference>
<dbReference type="AlphaFoldDB" id="A0A0R1GUY1"/>
<dbReference type="PANTHER" id="PTHR44846:SF5">
    <property type="entry name" value="HTH-TYPE TRANSCRIPTIONAL REGULATOR GMUR"/>
    <property type="match status" value="1"/>
</dbReference>
<dbReference type="GO" id="GO:0045892">
    <property type="term" value="P:negative regulation of DNA-templated transcription"/>
    <property type="evidence" value="ECO:0007669"/>
    <property type="project" value="TreeGrafter"/>
</dbReference>